<dbReference type="InterPro" id="IPR025447">
    <property type="entry name" value="DUF4192"/>
</dbReference>
<name>A0ABS5RPU5_9MYCO</name>
<protein>
    <submittedName>
        <fullName evidence="1">DUF4192 domain-containing protein</fullName>
    </submittedName>
</protein>
<evidence type="ECO:0000313" key="1">
    <source>
        <dbReference type="EMBL" id="MBS9535583.1"/>
    </source>
</evidence>
<dbReference type="Pfam" id="PF13830">
    <property type="entry name" value="DUF4192"/>
    <property type="match status" value="1"/>
</dbReference>
<gene>
    <name evidence="1" type="ORF">KIH27_18515</name>
</gene>
<keyword evidence="2" id="KW-1185">Reference proteome</keyword>
<reference evidence="1 2" key="1">
    <citation type="submission" date="2021-05" db="EMBL/GenBank/DDBJ databases">
        <title>Mycobacterium acidophilum sp. nov., an extremely acid-tolerant member of the genus Mycobacterium.</title>
        <authorList>
            <person name="Xia J."/>
        </authorList>
    </citation>
    <scope>NUCLEOTIDE SEQUENCE [LARGE SCALE GENOMIC DNA]</scope>
    <source>
        <strain evidence="1 2">M1</strain>
    </source>
</reference>
<accession>A0ABS5RPU5</accession>
<dbReference type="EMBL" id="JAHCLR010000050">
    <property type="protein sequence ID" value="MBS9535583.1"/>
    <property type="molecule type" value="Genomic_DNA"/>
</dbReference>
<dbReference type="Proteomes" id="UP001519535">
    <property type="component" value="Unassembled WGS sequence"/>
</dbReference>
<organism evidence="1 2">
    <name type="scientific">Mycolicibacter acidiphilus</name>
    <dbReference type="NCBI Taxonomy" id="2835306"/>
    <lineage>
        <taxon>Bacteria</taxon>
        <taxon>Bacillati</taxon>
        <taxon>Actinomycetota</taxon>
        <taxon>Actinomycetes</taxon>
        <taxon>Mycobacteriales</taxon>
        <taxon>Mycobacteriaceae</taxon>
        <taxon>Mycolicibacter</taxon>
    </lineage>
</organism>
<sequence>MNHSISTPAGVIAALPALMGYVPTNRIIAVLTQRSTTDILGEYIACGAALTLDDTPAAIAAMPQRIGATSKKFSSVYVVAIGGTHALSTTAAIVRALSEAFIDTDIPVRAMIVAESFEPGARWAELITGTTGPTADYRDSTMSAEAVYAGRGIHATREDVEAEFLPTTAAPTATDTSIDPGLGDELAAVVEGAPAAADLPTRVGLAIVTNVAVRDQIFAAGADNARPAAVVWTTIANQLRGDARVMALVIAAGLYYAAADAVRVGIALDTATTDAQAIGHELPHMGQLLQMALSIGTAPTTITDLLHTVAKHGPRR</sequence>
<comment type="caution">
    <text evidence="1">The sequence shown here is derived from an EMBL/GenBank/DDBJ whole genome shotgun (WGS) entry which is preliminary data.</text>
</comment>
<proteinExistence type="predicted"/>
<evidence type="ECO:0000313" key="2">
    <source>
        <dbReference type="Proteomes" id="UP001519535"/>
    </source>
</evidence>
<dbReference type="RefSeq" id="WP_214094440.1">
    <property type="nucleotide sequence ID" value="NZ_JAHCLR010000050.1"/>
</dbReference>